<dbReference type="AlphaFoldDB" id="A0A916XEV3"/>
<organism evidence="2 3">
    <name type="scientific">Undibacterium terreum</name>
    <dbReference type="NCBI Taxonomy" id="1224302"/>
    <lineage>
        <taxon>Bacteria</taxon>
        <taxon>Pseudomonadati</taxon>
        <taxon>Pseudomonadota</taxon>
        <taxon>Betaproteobacteria</taxon>
        <taxon>Burkholderiales</taxon>
        <taxon>Oxalobacteraceae</taxon>
        <taxon>Undibacterium</taxon>
    </lineage>
</organism>
<keyword evidence="3" id="KW-1185">Reference proteome</keyword>
<dbReference type="EMBL" id="BMED01000001">
    <property type="protein sequence ID" value="GGC66926.1"/>
    <property type="molecule type" value="Genomic_DNA"/>
</dbReference>
<name>A0A916XEV3_9BURK</name>
<evidence type="ECO:0000256" key="1">
    <source>
        <dbReference type="SAM" id="Phobius"/>
    </source>
</evidence>
<sequence length="701" mass="76782">MSISDPAQLLQRVPELEALIDDPRIRKAIESGDPFKVYRALVWAKWLRRLPQHRDTVELLVGHRRLFAKPLKRSPSLGTVNSVGFSFVGEVESDTDGSHIALHALVVLFAVPVVPLGAYLVRSTGERQWSIFARVPMGLFGWLYSRGLAAGLLTTLLAGAVGSYHKSQTQDIMVLNGLPVALQVELDGKKQTIPPEGRTTINVAAGLVKGSATAGQLGAVDSFDQDVKSQSGYVIWNIAGASPLMRENVTYYKTRPDKPPADAPPNIYCGQRYIEMPHADFAFEQPAEKVSMSKHDNLVSRSHIDIIHQGNRSALDLCTVYLFSVGQPGKTAPLYEAQAVLSGWDSAKTSAAVRMASEGAVFEGVRIAERAIAAKPDDIDLHRVYQAARENAGQYDAMLREYAAQAKQQPASAKAQYLYAVMLKGTQGLDAMESVAQKFGNEPHVLRTLTWRRTVAGNYAGAMQSYLRLKQVSPDIAADVIDNQVQALVAQGRLREALDVLAESFRAKNARNKARDAGDFALIARMAGGDPLSLVTELPDSPEFAKDVDMVRVRAGLEPKQAAAENSRAVNLAMALRNNPGQALKLAHTMKRGEFFSLQEEQLALLYCEAARMQDKAIQTQLAVSFGMTSRDLEFLSRYVRGEPVPLASISLDLPVQAAAMFVRSRNTALPWVERETLRRSAARTDLFHSVISSALQQWPA</sequence>
<proteinExistence type="predicted"/>
<dbReference type="SUPFAM" id="SSF48452">
    <property type="entry name" value="TPR-like"/>
    <property type="match status" value="1"/>
</dbReference>
<reference evidence="2" key="2">
    <citation type="submission" date="2020-09" db="EMBL/GenBank/DDBJ databases">
        <authorList>
            <person name="Sun Q."/>
            <person name="Zhou Y."/>
        </authorList>
    </citation>
    <scope>NUCLEOTIDE SEQUENCE</scope>
    <source>
        <strain evidence="2">CGMCC 1.10998</strain>
    </source>
</reference>
<evidence type="ECO:0000313" key="2">
    <source>
        <dbReference type="EMBL" id="GGC66926.1"/>
    </source>
</evidence>
<dbReference type="Proteomes" id="UP000637423">
    <property type="component" value="Unassembled WGS sequence"/>
</dbReference>
<evidence type="ECO:0000313" key="3">
    <source>
        <dbReference type="Proteomes" id="UP000637423"/>
    </source>
</evidence>
<dbReference type="InterPro" id="IPR011990">
    <property type="entry name" value="TPR-like_helical_dom_sf"/>
</dbReference>
<comment type="caution">
    <text evidence="2">The sequence shown here is derived from an EMBL/GenBank/DDBJ whole genome shotgun (WGS) entry which is preliminary data.</text>
</comment>
<feature type="transmembrane region" description="Helical" evidence="1">
    <location>
        <begin position="142"/>
        <end position="164"/>
    </location>
</feature>
<protein>
    <recommendedName>
        <fullName evidence="4">Tetratricopeptide repeat-containing protein</fullName>
    </recommendedName>
</protein>
<accession>A0A916XEV3</accession>
<dbReference type="Gene3D" id="1.25.40.10">
    <property type="entry name" value="Tetratricopeptide repeat domain"/>
    <property type="match status" value="1"/>
</dbReference>
<feature type="transmembrane region" description="Helical" evidence="1">
    <location>
        <begin position="100"/>
        <end position="121"/>
    </location>
</feature>
<gene>
    <name evidence="2" type="ORF">GCM10011396_12430</name>
</gene>
<reference evidence="2" key="1">
    <citation type="journal article" date="2014" name="Int. J. Syst. Evol. Microbiol.">
        <title>Complete genome sequence of Corynebacterium casei LMG S-19264T (=DSM 44701T), isolated from a smear-ripened cheese.</title>
        <authorList>
            <consortium name="US DOE Joint Genome Institute (JGI-PGF)"/>
            <person name="Walter F."/>
            <person name="Albersmeier A."/>
            <person name="Kalinowski J."/>
            <person name="Ruckert C."/>
        </authorList>
    </citation>
    <scope>NUCLEOTIDE SEQUENCE</scope>
    <source>
        <strain evidence="2">CGMCC 1.10998</strain>
    </source>
</reference>
<dbReference type="RefSeq" id="WP_188565063.1">
    <property type="nucleotide sequence ID" value="NZ_BMED01000001.1"/>
</dbReference>
<keyword evidence="1" id="KW-0472">Membrane</keyword>
<keyword evidence="1" id="KW-0812">Transmembrane</keyword>
<evidence type="ECO:0008006" key="4">
    <source>
        <dbReference type="Google" id="ProtNLM"/>
    </source>
</evidence>
<keyword evidence="1" id="KW-1133">Transmembrane helix</keyword>